<accession>A0AAV3PBE2</accession>
<dbReference type="Proteomes" id="UP001454036">
    <property type="component" value="Unassembled WGS sequence"/>
</dbReference>
<gene>
    <name evidence="2" type="ORF">LIER_36749</name>
</gene>
<dbReference type="Pfam" id="PF13966">
    <property type="entry name" value="zf-RVT"/>
    <property type="match status" value="1"/>
</dbReference>
<name>A0AAV3PBE2_LITER</name>
<reference evidence="2 3" key="1">
    <citation type="submission" date="2024-01" db="EMBL/GenBank/DDBJ databases">
        <title>The complete chloroplast genome sequence of Lithospermum erythrorhizon: insights into the phylogenetic relationship among Boraginaceae species and the maternal lineages of purple gromwells.</title>
        <authorList>
            <person name="Okada T."/>
            <person name="Watanabe K."/>
        </authorList>
    </citation>
    <scope>NUCLEOTIDE SEQUENCE [LARGE SCALE GENOMIC DNA]</scope>
</reference>
<feature type="domain" description="Reverse transcriptase zinc-binding" evidence="1">
    <location>
        <begin position="22"/>
        <end position="115"/>
    </location>
</feature>
<evidence type="ECO:0000259" key="1">
    <source>
        <dbReference type="Pfam" id="PF13966"/>
    </source>
</evidence>
<organism evidence="2 3">
    <name type="scientific">Lithospermum erythrorhizon</name>
    <name type="common">Purple gromwell</name>
    <name type="synonym">Lithospermum officinale var. erythrorhizon</name>
    <dbReference type="NCBI Taxonomy" id="34254"/>
    <lineage>
        <taxon>Eukaryota</taxon>
        <taxon>Viridiplantae</taxon>
        <taxon>Streptophyta</taxon>
        <taxon>Embryophyta</taxon>
        <taxon>Tracheophyta</taxon>
        <taxon>Spermatophyta</taxon>
        <taxon>Magnoliopsida</taxon>
        <taxon>eudicotyledons</taxon>
        <taxon>Gunneridae</taxon>
        <taxon>Pentapetalae</taxon>
        <taxon>asterids</taxon>
        <taxon>lamiids</taxon>
        <taxon>Boraginales</taxon>
        <taxon>Boraginaceae</taxon>
        <taxon>Boraginoideae</taxon>
        <taxon>Lithospermeae</taxon>
        <taxon>Lithospermum</taxon>
    </lineage>
</organism>
<sequence length="166" mass="19160">MPFPALDYPDRAVWRDSPRGKFEVKSAYLLACRMVREKDPSPMPSSPPSGFWKCLWKWKLPPKVRHFLWRLYTDSLPTGANMCKKGMEVQQMCFFCGQCGEEAVHIFQQCDYVKDICAELDMPAFPHGFICSIDLLKFGANVCEEELLYLCLICSDRLINVECCIK</sequence>
<keyword evidence="3" id="KW-1185">Reference proteome</keyword>
<dbReference type="EMBL" id="BAABME010017047">
    <property type="protein sequence ID" value="GAA0148553.1"/>
    <property type="molecule type" value="Genomic_DNA"/>
</dbReference>
<dbReference type="AlphaFoldDB" id="A0AAV3PBE2"/>
<comment type="caution">
    <text evidence="2">The sequence shown here is derived from an EMBL/GenBank/DDBJ whole genome shotgun (WGS) entry which is preliminary data.</text>
</comment>
<proteinExistence type="predicted"/>
<protein>
    <recommendedName>
        <fullName evidence="1">Reverse transcriptase zinc-binding domain-containing protein</fullName>
    </recommendedName>
</protein>
<evidence type="ECO:0000313" key="3">
    <source>
        <dbReference type="Proteomes" id="UP001454036"/>
    </source>
</evidence>
<evidence type="ECO:0000313" key="2">
    <source>
        <dbReference type="EMBL" id="GAA0148553.1"/>
    </source>
</evidence>
<dbReference type="InterPro" id="IPR026960">
    <property type="entry name" value="RVT-Znf"/>
</dbReference>